<evidence type="ECO:0000313" key="2">
    <source>
        <dbReference type="EMBL" id="KAF2615771.1"/>
    </source>
</evidence>
<name>A0A8S9MCU5_BRACR</name>
<feature type="compositionally biased region" description="Basic and acidic residues" evidence="1">
    <location>
        <begin position="103"/>
        <end position="112"/>
    </location>
</feature>
<dbReference type="EMBL" id="QGKY02000089">
    <property type="protein sequence ID" value="KAF2615771.1"/>
    <property type="molecule type" value="Genomic_DNA"/>
</dbReference>
<dbReference type="AlphaFoldDB" id="A0A8S9MCU5"/>
<evidence type="ECO:0000256" key="1">
    <source>
        <dbReference type="SAM" id="MobiDB-lite"/>
    </source>
</evidence>
<protein>
    <submittedName>
        <fullName evidence="2">Uncharacterized protein</fullName>
    </submittedName>
</protein>
<proteinExistence type="predicted"/>
<reference evidence="2" key="1">
    <citation type="submission" date="2019-12" db="EMBL/GenBank/DDBJ databases">
        <title>Genome sequencing and annotation of Brassica cretica.</title>
        <authorList>
            <person name="Studholme D.J."/>
            <person name="Sarris P.F."/>
        </authorList>
    </citation>
    <scope>NUCLEOTIDE SEQUENCE</scope>
    <source>
        <strain evidence="2">PFS-102/07</strain>
        <tissue evidence="2">Leaf</tissue>
    </source>
</reference>
<gene>
    <name evidence="2" type="ORF">F2Q70_00007894</name>
</gene>
<accession>A0A8S9MCU5</accession>
<comment type="caution">
    <text evidence="2">The sequence shown here is derived from an EMBL/GenBank/DDBJ whole genome shotgun (WGS) entry which is preliminary data.</text>
</comment>
<sequence>MSVDCRSSIPLRSIDRVIGIDRSRAQVDPDKYIQNNEICGPYTDRPSPCQSIAEARPLRSIDRVIEIDRSRPQSLPPVESGKVANKEDAANKSLPPVESGKVANKEDAANKV</sequence>
<feature type="region of interest" description="Disordered" evidence="1">
    <location>
        <begin position="68"/>
        <end position="112"/>
    </location>
</feature>
<organism evidence="2">
    <name type="scientific">Brassica cretica</name>
    <name type="common">Mustard</name>
    <dbReference type="NCBI Taxonomy" id="69181"/>
    <lineage>
        <taxon>Eukaryota</taxon>
        <taxon>Viridiplantae</taxon>
        <taxon>Streptophyta</taxon>
        <taxon>Embryophyta</taxon>
        <taxon>Tracheophyta</taxon>
        <taxon>Spermatophyta</taxon>
        <taxon>Magnoliopsida</taxon>
        <taxon>eudicotyledons</taxon>
        <taxon>Gunneridae</taxon>
        <taxon>Pentapetalae</taxon>
        <taxon>rosids</taxon>
        <taxon>malvids</taxon>
        <taxon>Brassicales</taxon>
        <taxon>Brassicaceae</taxon>
        <taxon>Brassiceae</taxon>
        <taxon>Brassica</taxon>
    </lineage>
</organism>